<protein>
    <recommendedName>
        <fullName evidence="3 11">Chorismate synthase</fullName>
        <shortName evidence="11">CS</shortName>
        <ecNumber evidence="3 11">4.2.3.5</ecNumber>
    </recommendedName>
    <alternativeName>
        <fullName evidence="11">5-enolpyruvylshikimate-3-phosphate phospholyase</fullName>
    </alternativeName>
</protein>
<dbReference type="UniPathway" id="UPA00053">
    <property type="reaction ID" value="UER00090"/>
</dbReference>
<dbReference type="GO" id="GO:0009423">
    <property type="term" value="P:chorismate biosynthetic process"/>
    <property type="evidence" value="ECO:0007669"/>
    <property type="project" value="UniProtKB-UniRule"/>
</dbReference>
<proteinExistence type="inferred from homology"/>
<dbReference type="Gene3D" id="3.60.150.10">
    <property type="entry name" value="Chorismate synthase AroC"/>
    <property type="match status" value="1"/>
</dbReference>
<dbReference type="Proteomes" id="UP000070326">
    <property type="component" value="Unassembled WGS sequence"/>
</dbReference>
<dbReference type="PROSITE" id="PS00788">
    <property type="entry name" value="CHORISMATE_SYNTHASE_2"/>
    <property type="match status" value="1"/>
</dbReference>
<dbReference type="InterPro" id="IPR020541">
    <property type="entry name" value="Chorismate_synthase_CS"/>
</dbReference>
<dbReference type="eggNOG" id="COG0082">
    <property type="taxonomic scope" value="Bacteria"/>
</dbReference>
<dbReference type="NCBIfam" id="NF003793">
    <property type="entry name" value="PRK05382.1"/>
    <property type="match status" value="1"/>
</dbReference>
<feature type="binding site" evidence="11">
    <location>
        <begin position="305"/>
        <end position="309"/>
    </location>
    <ligand>
        <name>FMN</name>
        <dbReference type="ChEBI" id="CHEBI:58210"/>
    </ligand>
</feature>
<dbReference type="Proteomes" id="UP000255101">
    <property type="component" value="Unassembled WGS sequence"/>
</dbReference>
<dbReference type="SUPFAM" id="SSF103263">
    <property type="entry name" value="Chorismate synthase, AroC"/>
    <property type="match status" value="1"/>
</dbReference>
<dbReference type="PANTHER" id="PTHR21085:SF0">
    <property type="entry name" value="CHORISMATE SYNTHASE"/>
    <property type="match status" value="1"/>
</dbReference>
<organism evidence="12 14">
    <name type="scientific">Peptostreptococcus anaerobius</name>
    <dbReference type="NCBI Taxonomy" id="1261"/>
    <lineage>
        <taxon>Bacteria</taxon>
        <taxon>Bacillati</taxon>
        <taxon>Bacillota</taxon>
        <taxon>Clostridia</taxon>
        <taxon>Peptostreptococcales</taxon>
        <taxon>Peptostreptococcaceae</taxon>
        <taxon>Peptostreptococcus</taxon>
    </lineage>
</organism>
<comment type="cofactor">
    <cofactor evidence="11">
        <name>FMNH2</name>
        <dbReference type="ChEBI" id="CHEBI:57618"/>
    </cofactor>
    <text evidence="11">Reduced FMN (FMNH(2)).</text>
</comment>
<dbReference type="PANTHER" id="PTHR21085">
    <property type="entry name" value="CHORISMATE SYNTHASE"/>
    <property type="match status" value="1"/>
</dbReference>
<reference evidence="13 15" key="2">
    <citation type="submission" date="2018-06" db="EMBL/GenBank/DDBJ databases">
        <authorList>
            <consortium name="Pathogen Informatics"/>
            <person name="Doyle S."/>
        </authorList>
    </citation>
    <scope>NUCLEOTIDE SEQUENCE [LARGE SCALE GENOMIC DNA]</scope>
    <source>
        <strain evidence="13 15">NCTC11460</strain>
    </source>
</reference>
<keyword evidence="6 11" id="KW-0288">FMN</keyword>
<feature type="binding site" evidence="11">
    <location>
        <position position="47"/>
    </location>
    <ligand>
        <name>NADP(+)</name>
        <dbReference type="ChEBI" id="CHEBI:58349"/>
    </ligand>
</feature>
<dbReference type="GeneID" id="79843200"/>
<dbReference type="PIRSF" id="PIRSF001456">
    <property type="entry name" value="Chorismate_synth"/>
    <property type="match status" value="1"/>
</dbReference>
<dbReference type="EMBL" id="UGTB01000004">
    <property type="protein sequence ID" value="SUB61735.1"/>
    <property type="molecule type" value="Genomic_DNA"/>
</dbReference>
<evidence type="ECO:0000313" key="14">
    <source>
        <dbReference type="Proteomes" id="UP000070326"/>
    </source>
</evidence>
<evidence type="ECO:0000256" key="8">
    <source>
        <dbReference type="ARBA" id="ARBA00022857"/>
    </source>
</evidence>
<sequence>MSSTWGRKFKVSIFGESHGSHIGVGIDGIPAGTPIDVDYIMDQMKRRSPGQDLMSTARKEPDRPNIISGVFEGMATGAPLYMIIENQDKKSRDYSNIKDLARPGHADYSAFVKYKGYNDYRGGGHFSGRITAGLVFAGSIARKILEDRGIYIGSHVRSIKDLKDRRFCLDDMTREVFKQLESKRLGFLDDRLEDKAHDMVVDARKNQDSLGGIIELGLTGLEAGIGDPFFDSLESSISSMMFSIPAVKGLEFGSGFDLASMYGSQANDEFYINEDGNIRTRTNHNGGINGGISNGMPLSLSVALKPTPSIGKLQNTVDFRKGKETCIEVKGRHDPIIIARVRPVLEAGLAIAILDSLMYDNSI</sequence>
<dbReference type="HAMAP" id="MF_00300">
    <property type="entry name" value="Chorismate_synth"/>
    <property type="match status" value="1"/>
</dbReference>
<dbReference type="CDD" id="cd07304">
    <property type="entry name" value="Chorismate_synthase"/>
    <property type="match status" value="1"/>
</dbReference>
<keyword evidence="5 11" id="KW-0285">Flavoprotein</keyword>
<evidence type="ECO:0000256" key="10">
    <source>
        <dbReference type="ARBA" id="ARBA00023239"/>
    </source>
</evidence>
<comment type="function">
    <text evidence="11">Catalyzes the anti-1,4-elimination of the C-3 phosphate and the C-6 proR hydrogen from 5-enolpyruvylshikimate-3-phosphate (EPSP) to yield chorismate, which is the branch point compound that serves as the starting substrate for the three terminal pathways of aromatic amino acid biosynthesis. This reaction introduces a second double bond into the aromatic ring system.</text>
</comment>
<evidence type="ECO:0000256" key="5">
    <source>
        <dbReference type="ARBA" id="ARBA00022630"/>
    </source>
</evidence>
<dbReference type="GO" id="GO:0009073">
    <property type="term" value="P:aromatic amino acid family biosynthetic process"/>
    <property type="evidence" value="ECO:0007669"/>
    <property type="project" value="UniProtKB-KW"/>
</dbReference>
<reference evidence="12 14" key="1">
    <citation type="submission" date="2016-02" db="EMBL/GenBank/DDBJ databases">
        <authorList>
            <person name="Wen L."/>
            <person name="He K."/>
            <person name="Yang H."/>
        </authorList>
    </citation>
    <scope>NUCLEOTIDE SEQUENCE [LARGE SCALE GENOMIC DNA]</scope>
    <source>
        <strain evidence="12 14">MJR8628A</strain>
    </source>
</reference>
<gene>
    <name evidence="11 13" type="primary">aroC</name>
    <name evidence="12" type="ORF">HMPREF3195_00986</name>
    <name evidence="13" type="ORF">NCTC11460_01681</name>
</gene>
<feature type="binding site" evidence="11">
    <location>
        <position position="290"/>
    </location>
    <ligand>
        <name>FMN</name>
        <dbReference type="ChEBI" id="CHEBI:58210"/>
    </ligand>
</feature>
<dbReference type="EC" id="4.2.3.5" evidence="3 11"/>
<keyword evidence="10 11" id="KW-0456">Lyase</keyword>
<evidence type="ECO:0000313" key="15">
    <source>
        <dbReference type="Proteomes" id="UP000255101"/>
    </source>
</evidence>
<feature type="binding site" evidence="11">
    <location>
        <begin position="125"/>
        <end position="127"/>
    </location>
    <ligand>
        <name>FMN</name>
        <dbReference type="ChEBI" id="CHEBI:58210"/>
    </ligand>
</feature>
<evidence type="ECO:0000256" key="2">
    <source>
        <dbReference type="ARBA" id="ARBA00008014"/>
    </source>
</evidence>
<comment type="caution">
    <text evidence="11">Lacks conserved residue(s) required for the propagation of feature annotation.</text>
</comment>
<dbReference type="GO" id="GO:0004107">
    <property type="term" value="F:chorismate synthase activity"/>
    <property type="evidence" value="ECO:0007669"/>
    <property type="project" value="UniProtKB-UniRule"/>
</dbReference>
<comment type="pathway">
    <text evidence="1 11">Metabolic intermediate biosynthesis; chorismate biosynthesis; chorismate from D-erythrose 4-phosphate and phosphoenolpyruvate: step 7/7.</text>
</comment>
<evidence type="ECO:0000256" key="11">
    <source>
        <dbReference type="HAMAP-Rule" id="MF_00300"/>
    </source>
</evidence>
<evidence type="ECO:0000256" key="4">
    <source>
        <dbReference type="ARBA" id="ARBA00022605"/>
    </source>
</evidence>
<dbReference type="GO" id="GO:0005829">
    <property type="term" value="C:cytosol"/>
    <property type="evidence" value="ECO:0007669"/>
    <property type="project" value="TreeGrafter"/>
</dbReference>
<dbReference type="RefSeq" id="WP_002844229.1">
    <property type="nucleotide sequence ID" value="NZ_CAMPYD010000019.1"/>
</dbReference>
<dbReference type="InterPro" id="IPR035904">
    <property type="entry name" value="Chorismate_synth_AroC_sf"/>
</dbReference>
<dbReference type="GO" id="GO:0010181">
    <property type="term" value="F:FMN binding"/>
    <property type="evidence" value="ECO:0007669"/>
    <property type="project" value="TreeGrafter"/>
</dbReference>
<dbReference type="Pfam" id="PF01264">
    <property type="entry name" value="Chorismate_synt"/>
    <property type="match status" value="1"/>
</dbReference>
<dbReference type="NCBIfam" id="TIGR00033">
    <property type="entry name" value="aroC"/>
    <property type="match status" value="1"/>
</dbReference>
<keyword evidence="8 11" id="KW-0521">NADP</keyword>
<keyword evidence="9 11" id="KW-0057">Aromatic amino acid biosynthesis</keyword>
<evidence type="ECO:0000313" key="13">
    <source>
        <dbReference type="EMBL" id="SUB61735.1"/>
    </source>
</evidence>
<evidence type="ECO:0000256" key="7">
    <source>
        <dbReference type="ARBA" id="ARBA00022827"/>
    </source>
</evidence>
<comment type="similarity">
    <text evidence="2 11">Belongs to the chorismate synthase family.</text>
</comment>
<comment type="catalytic activity">
    <reaction evidence="11">
        <text>5-O-(1-carboxyvinyl)-3-phosphoshikimate = chorismate + phosphate</text>
        <dbReference type="Rhea" id="RHEA:21020"/>
        <dbReference type="ChEBI" id="CHEBI:29748"/>
        <dbReference type="ChEBI" id="CHEBI:43474"/>
        <dbReference type="ChEBI" id="CHEBI:57701"/>
        <dbReference type="EC" id="4.2.3.5"/>
    </reaction>
</comment>
<dbReference type="GO" id="GO:0008652">
    <property type="term" value="P:amino acid biosynthetic process"/>
    <property type="evidence" value="ECO:0007669"/>
    <property type="project" value="UniProtKB-KW"/>
</dbReference>
<comment type="subunit">
    <text evidence="11">Homotetramer.</text>
</comment>
<evidence type="ECO:0000256" key="1">
    <source>
        <dbReference type="ARBA" id="ARBA00005044"/>
    </source>
</evidence>
<dbReference type="InterPro" id="IPR000453">
    <property type="entry name" value="Chorismate_synth"/>
</dbReference>
<name>A0A135YU63_9FIRM</name>
<feature type="binding site" evidence="11">
    <location>
        <position position="332"/>
    </location>
    <ligand>
        <name>FMN</name>
        <dbReference type="ChEBI" id="CHEBI:58210"/>
    </ligand>
</feature>
<dbReference type="EMBL" id="LSQZ01000037">
    <property type="protein sequence ID" value="KXI12900.1"/>
    <property type="molecule type" value="Genomic_DNA"/>
</dbReference>
<accession>A0A135YU63</accession>
<dbReference type="STRING" id="1261.HMPREF3195_00986"/>
<evidence type="ECO:0000256" key="6">
    <source>
        <dbReference type="ARBA" id="ARBA00022643"/>
    </source>
</evidence>
<keyword evidence="4 11" id="KW-0028">Amino-acid biosynthesis</keyword>
<dbReference type="PATRIC" id="fig|1261.3.peg.266"/>
<dbReference type="AlphaFoldDB" id="A0A135YU63"/>
<keyword evidence="7 11" id="KW-0274">FAD</keyword>
<evidence type="ECO:0000256" key="3">
    <source>
        <dbReference type="ARBA" id="ARBA00013036"/>
    </source>
</evidence>
<evidence type="ECO:0000256" key="9">
    <source>
        <dbReference type="ARBA" id="ARBA00023141"/>
    </source>
</evidence>
<evidence type="ECO:0000313" key="12">
    <source>
        <dbReference type="EMBL" id="KXI12900.1"/>
    </source>
</evidence>